<feature type="non-terminal residue" evidence="1">
    <location>
        <position position="194"/>
    </location>
</feature>
<protein>
    <submittedName>
        <fullName evidence="1">Zinc finger MYM-type protein 1-like</fullName>
    </submittedName>
</protein>
<accession>A0A6G0Y0H6</accession>
<feature type="non-terminal residue" evidence="1">
    <location>
        <position position="1"/>
    </location>
</feature>
<sequence length="194" mass="22365">QPLGKCDSVLSEHLHRIQNKKIHNHLDCTPDKNVCEHFLGFIPVDFTTGQELTNAILSELKINTIPIQDMRGQGYDNGSNMKFRHFVVFFLYHVHAHTLNLVVNNTAKLSSGTQAKFLFKFKPYFDSILVDGLLMRGSIAKVASLKKYNQNRYWKPLSKTRWESGIFDALYEISQDIYFDQITRLEAESLAKKI</sequence>
<organism evidence="1 2">
    <name type="scientific">Aphis craccivora</name>
    <name type="common">Cowpea aphid</name>
    <dbReference type="NCBI Taxonomy" id="307492"/>
    <lineage>
        <taxon>Eukaryota</taxon>
        <taxon>Metazoa</taxon>
        <taxon>Ecdysozoa</taxon>
        <taxon>Arthropoda</taxon>
        <taxon>Hexapoda</taxon>
        <taxon>Insecta</taxon>
        <taxon>Pterygota</taxon>
        <taxon>Neoptera</taxon>
        <taxon>Paraneoptera</taxon>
        <taxon>Hemiptera</taxon>
        <taxon>Sternorrhyncha</taxon>
        <taxon>Aphidomorpha</taxon>
        <taxon>Aphidoidea</taxon>
        <taxon>Aphididae</taxon>
        <taxon>Aphidini</taxon>
        <taxon>Aphis</taxon>
        <taxon>Aphis</taxon>
    </lineage>
</organism>
<dbReference type="EMBL" id="VUJU01007104">
    <property type="protein sequence ID" value="KAF0746703.1"/>
    <property type="molecule type" value="Genomic_DNA"/>
</dbReference>
<evidence type="ECO:0000313" key="1">
    <source>
        <dbReference type="EMBL" id="KAF0746703.1"/>
    </source>
</evidence>
<comment type="caution">
    <text evidence="1">The sequence shown here is derived from an EMBL/GenBank/DDBJ whole genome shotgun (WGS) entry which is preliminary data.</text>
</comment>
<dbReference type="PANTHER" id="PTHR45749">
    <property type="match status" value="1"/>
</dbReference>
<name>A0A6G0Y0H6_APHCR</name>
<reference evidence="1 2" key="1">
    <citation type="submission" date="2019-08" db="EMBL/GenBank/DDBJ databases">
        <title>Whole genome of Aphis craccivora.</title>
        <authorList>
            <person name="Voronova N.V."/>
            <person name="Shulinski R.S."/>
            <person name="Bandarenka Y.V."/>
            <person name="Zhorov D.G."/>
            <person name="Warner D."/>
        </authorList>
    </citation>
    <scope>NUCLEOTIDE SEQUENCE [LARGE SCALE GENOMIC DNA]</scope>
    <source>
        <strain evidence="1">180601</strain>
        <tissue evidence="1">Whole Body</tissue>
    </source>
</reference>
<dbReference type="AlphaFoldDB" id="A0A6G0Y0H6"/>
<gene>
    <name evidence="1" type="ORF">FWK35_00026465</name>
</gene>
<dbReference type="PANTHER" id="PTHR45749:SF35">
    <property type="entry name" value="AC-LIKE TRANSPOSASE-RELATED"/>
    <property type="match status" value="1"/>
</dbReference>
<proteinExistence type="predicted"/>
<keyword evidence="2" id="KW-1185">Reference proteome</keyword>
<dbReference type="Proteomes" id="UP000478052">
    <property type="component" value="Unassembled WGS sequence"/>
</dbReference>
<dbReference type="OrthoDB" id="6783070at2759"/>
<evidence type="ECO:0000313" key="2">
    <source>
        <dbReference type="Proteomes" id="UP000478052"/>
    </source>
</evidence>